<feature type="non-terminal residue" evidence="2">
    <location>
        <position position="119"/>
    </location>
</feature>
<feature type="region of interest" description="Disordered" evidence="1">
    <location>
        <begin position="72"/>
        <end position="91"/>
    </location>
</feature>
<keyword evidence="3" id="KW-1185">Reference proteome</keyword>
<reference evidence="2" key="1">
    <citation type="submission" date="2023-10" db="EMBL/GenBank/DDBJ databases">
        <authorList>
            <person name="Chen Y."/>
            <person name="Shah S."/>
            <person name="Dougan E. K."/>
            <person name="Thang M."/>
            <person name="Chan C."/>
        </authorList>
    </citation>
    <scope>NUCLEOTIDE SEQUENCE [LARGE SCALE GENOMIC DNA]</scope>
</reference>
<dbReference type="Proteomes" id="UP001189429">
    <property type="component" value="Unassembled WGS sequence"/>
</dbReference>
<dbReference type="EMBL" id="CAUYUJ010007847">
    <property type="protein sequence ID" value="CAK0822154.1"/>
    <property type="molecule type" value="Genomic_DNA"/>
</dbReference>
<comment type="caution">
    <text evidence="2">The sequence shown here is derived from an EMBL/GenBank/DDBJ whole genome shotgun (WGS) entry which is preliminary data.</text>
</comment>
<accession>A0ABN9RSB0</accession>
<evidence type="ECO:0000313" key="3">
    <source>
        <dbReference type="Proteomes" id="UP001189429"/>
    </source>
</evidence>
<name>A0ABN9RSB0_9DINO</name>
<sequence>MLATRRGDLRAVRLGFECPRWRAPWPLGTIAVRWRPGAVALATRADGPRGRRSAATLGLLMRPAVGEPGQQVAAALRPRNSKTNDWGEANKEADMEVVDEADNACGEYVGDAEENCGSV</sequence>
<gene>
    <name evidence="2" type="ORF">PCOR1329_LOCUS23243</name>
</gene>
<organism evidence="2 3">
    <name type="scientific">Prorocentrum cordatum</name>
    <dbReference type="NCBI Taxonomy" id="2364126"/>
    <lineage>
        <taxon>Eukaryota</taxon>
        <taxon>Sar</taxon>
        <taxon>Alveolata</taxon>
        <taxon>Dinophyceae</taxon>
        <taxon>Prorocentrales</taxon>
        <taxon>Prorocentraceae</taxon>
        <taxon>Prorocentrum</taxon>
    </lineage>
</organism>
<evidence type="ECO:0000313" key="2">
    <source>
        <dbReference type="EMBL" id="CAK0822154.1"/>
    </source>
</evidence>
<protein>
    <submittedName>
        <fullName evidence="2">Uncharacterized protein</fullName>
    </submittedName>
</protein>
<evidence type="ECO:0000256" key="1">
    <source>
        <dbReference type="SAM" id="MobiDB-lite"/>
    </source>
</evidence>
<proteinExistence type="predicted"/>